<evidence type="ECO:0000256" key="3">
    <source>
        <dbReference type="ARBA" id="ARBA00023237"/>
    </source>
</evidence>
<evidence type="ECO:0000256" key="2">
    <source>
        <dbReference type="ARBA" id="ARBA00023136"/>
    </source>
</evidence>
<evidence type="ECO:0000313" key="8">
    <source>
        <dbReference type="Proteomes" id="UP000244911"/>
    </source>
</evidence>
<evidence type="ECO:0000256" key="5">
    <source>
        <dbReference type="SAM" id="MobiDB-lite"/>
    </source>
</evidence>
<dbReference type="EMBL" id="OMOI01000001">
    <property type="protein sequence ID" value="SPF77372.1"/>
    <property type="molecule type" value="Genomic_DNA"/>
</dbReference>
<sequence>MRPSQILLVPASLVVGAFLALFAAILSVNAIESYSEDAVHDALTLRGHEWAEVQSDGLQVVLSGSAPSEAMRFRALSIAGGEVDAARVIDNMTIPAAEIVKPPRFSIEVLRNNSGISMIGLIPTQSDRESLVDEVGDIAGKAEVTDLLEVADYPIPANWDTTLEFALYALKQLPRSKISMDANKVSITAVADSAEEQQDWARRLKRKAPRSILLSIDISAPRPVITPFTLRFLIDENGPRFDACSAHNAIGRAKIISAATEAGLEGVTNCIIGLGVPSPDWAEAVEMGINAVSVLGGGSVTFSDADVTLVALDTTPQAEFDVIVGELESNLPDLYSLHSVLPEPVKIDGTGEGEATPEFVATLSPEGQVQLRGRLSDEALRSAAESFARAKFGSSAVYPATRLDPDLPSNWPTRVLAGLEALSLVHSGVIVVQPDIVDIRGRTGDPEVGSEISRLLGEKLGASENFQVNVTYEESLNPTLNLPSPEECAADINAVLAETKITFAPSSANIEASAADTVDKIAEIMRECSDVRMEIAGFTDSQGREEMNLALSQNRAQAVLSALLSRRILTSNLSAVGYGEENPIADNGTEEGREANRRIEFRLLGGVSQDSDEDANEADVASDAGAEATDPEATDAEETPAPTADTPAEDTDVDASAEVEASPETEDAVTEEAPEETPNAPDAVPNSDAEDLPATEPSATDTDPTESVATDAIAPEVTAGDAPDTTATESSEDPADPPYSGPAIFAPDADDVRPAPRPER</sequence>
<dbReference type="CDD" id="cd07185">
    <property type="entry name" value="OmpA_C-like"/>
    <property type="match status" value="1"/>
</dbReference>
<evidence type="ECO:0000259" key="6">
    <source>
        <dbReference type="PROSITE" id="PS51123"/>
    </source>
</evidence>
<feature type="domain" description="OmpA-like" evidence="6">
    <location>
        <begin position="490"/>
        <end position="607"/>
    </location>
</feature>
<dbReference type="Pfam" id="PF04972">
    <property type="entry name" value="BON"/>
    <property type="match status" value="1"/>
</dbReference>
<gene>
    <name evidence="7" type="primary">yiaD_3</name>
    <name evidence="7" type="ORF">ALP8811_02399</name>
</gene>
<comment type="subcellular location">
    <subcellularLocation>
        <location evidence="1">Cell outer membrane</location>
    </subcellularLocation>
</comment>
<dbReference type="Pfam" id="PF00691">
    <property type="entry name" value="OmpA"/>
    <property type="match status" value="1"/>
</dbReference>
<dbReference type="InterPro" id="IPR006664">
    <property type="entry name" value="OMP_bac"/>
</dbReference>
<organism evidence="7 8">
    <name type="scientific">Aliiroseovarius pelagivivens</name>
    <dbReference type="NCBI Taxonomy" id="1639690"/>
    <lineage>
        <taxon>Bacteria</taxon>
        <taxon>Pseudomonadati</taxon>
        <taxon>Pseudomonadota</taxon>
        <taxon>Alphaproteobacteria</taxon>
        <taxon>Rhodobacterales</taxon>
        <taxon>Paracoccaceae</taxon>
        <taxon>Aliiroseovarius</taxon>
    </lineage>
</organism>
<evidence type="ECO:0000256" key="1">
    <source>
        <dbReference type="ARBA" id="ARBA00004442"/>
    </source>
</evidence>
<proteinExistence type="predicted"/>
<dbReference type="InterPro" id="IPR050330">
    <property type="entry name" value="Bact_OuterMem_StrucFunc"/>
</dbReference>
<feature type="compositionally biased region" description="Acidic residues" evidence="5">
    <location>
        <begin position="647"/>
        <end position="675"/>
    </location>
</feature>
<evidence type="ECO:0000313" key="7">
    <source>
        <dbReference type="EMBL" id="SPF77372.1"/>
    </source>
</evidence>
<feature type="compositionally biased region" description="Acidic residues" evidence="5">
    <location>
        <begin position="629"/>
        <end position="638"/>
    </location>
</feature>
<keyword evidence="8" id="KW-1185">Reference proteome</keyword>
<dbReference type="PANTHER" id="PTHR30329">
    <property type="entry name" value="STATOR ELEMENT OF FLAGELLAR MOTOR COMPLEX"/>
    <property type="match status" value="1"/>
</dbReference>
<dbReference type="SUPFAM" id="SSF103088">
    <property type="entry name" value="OmpA-like"/>
    <property type="match status" value="1"/>
</dbReference>
<dbReference type="PRINTS" id="PR01021">
    <property type="entry name" value="OMPADOMAIN"/>
</dbReference>
<dbReference type="AlphaFoldDB" id="A0A2R8AMU2"/>
<keyword evidence="3" id="KW-0998">Cell outer membrane</keyword>
<dbReference type="PROSITE" id="PS51123">
    <property type="entry name" value="OMPA_2"/>
    <property type="match status" value="1"/>
</dbReference>
<keyword evidence="7" id="KW-0449">Lipoprotein</keyword>
<reference evidence="7 8" key="1">
    <citation type="submission" date="2018-03" db="EMBL/GenBank/DDBJ databases">
        <authorList>
            <person name="Keele B.F."/>
        </authorList>
    </citation>
    <scope>NUCLEOTIDE SEQUENCE [LARGE SCALE GENOMIC DNA]</scope>
    <source>
        <strain evidence="7 8">CECT 8811</strain>
    </source>
</reference>
<evidence type="ECO:0000256" key="4">
    <source>
        <dbReference type="PROSITE-ProRule" id="PRU00473"/>
    </source>
</evidence>
<dbReference type="OrthoDB" id="5525824at2"/>
<dbReference type="Proteomes" id="UP000244911">
    <property type="component" value="Unassembled WGS sequence"/>
</dbReference>
<dbReference type="GO" id="GO:0009279">
    <property type="term" value="C:cell outer membrane"/>
    <property type="evidence" value="ECO:0007669"/>
    <property type="project" value="UniProtKB-SubCell"/>
</dbReference>
<dbReference type="PANTHER" id="PTHR30329:SF21">
    <property type="entry name" value="LIPOPROTEIN YIAD-RELATED"/>
    <property type="match status" value="1"/>
</dbReference>
<dbReference type="Gene3D" id="3.30.1330.60">
    <property type="entry name" value="OmpA-like domain"/>
    <property type="match status" value="1"/>
</dbReference>
<feature type="compositionally biased region" description="Polar residues" evidence="5">
    <location>
        <begin position="697"/>
        <end position="708"/>
    </location>
</feature>
<dbReference type="InterPro" id="IPR007055">
    <property type="entry name" value="BON_dom"/>
</dbReference>
<accession>A0A2R8AMU2</accession>
<name>A0A2R8AMU2_9RHOB</name>
<dbReference type="InterPro" id="IPR036737">
    <property type="entry name" value="OmpA-like_sf"/>
</dbReference>
<feature type="compositionally biased region" description="Basic and acidic residues" evidence="5">
    <location>
        <begin position="750"/>
        <end position="760"/>
    </location>
</feature>
<protein>
    <submittedName>
        <fullName evidence="7">Putative lipoprotein YiaD</fullName>
    </submittedName>
</protein>
<dbReference type="Gene3D" id="3.40.1520.20">
    <property type="match status" value="2"/>
</dbReference>
<feature type="region of interest" description="Disordered" evidence="5">
    <location>
        <begin position="605"/>
        <end position="760"/>
    </location>
</feature>
<keyword evidence="2 4" id="KW-0472">Membrane</keyword>
<dbReference type="InterPro" id="IPR006665">
    <property type="entry name" value="OmpA-like"/>
</dbReference>
<dbReference type="RefSeq" id="WP_108857306.1">
    <property type="nucleotide sequence ID" value="NZ_OMOI01000001.1"/>
</dbReference>